<evidence type="ECO:0000256" key="1">
    <source>
        <dbReference type="SAM" id="Phobius"/>
    </source>
</evidence>
<feature type="transmembrane region" description="Helical" evidence="1">
    <location>
        <begin position="268"/>
        <end position="287"/>
    </location>
</feature>
<name>A0A285K7V6_9ACTN</name>
<keyword evidence="1" id="KW-1133">Transmembrane helix</keyword>
<dbReference type="AlphaFoldDB" id="A0A285K7V6"/>
<dbReference type="EMBL" id="OBDY01000033">
    <property type="protein sequence ID" value="SNY68655.1"/>
    <property type="molecule type" value="Genomic_DNA"/>
</dbReference>
<keyword evidence="1" id="KW-0472">Membrane</keyword>
<evidence type="ECO:0000313" key="2">
    <source>
        <dbReference type="EMBL" id="SNY68655.1"/>
    </source>
</evidence>
<sequence length="392" mass="42765">MRAGNDSGGTAVSHAQNLLWVQDATAEIEMLEAKALVISRRIGRPGPENPAPPTKTRRLWRKRAAAETRKHDEEWAILDAVDDLLGNAQRAAKGTCPEYKRLRSWWTGNCTEAAFRNIHNAEAMLAQVYNDRAVRAEIPEAVRRARESLTLDNPMRETARRCLESLRRGPLVSSVELSKVIEAGHSAADRQRLKLRTFRNIMLIGFAASVILLLALIVIMSIKPELVPLCFVKTAEPKVEDPNIICPVNSLYSLDSSSFHGLPSRWDFFIVATLGLTGGALSAALFIRDLHSNATPYNVSVPLALLKLPAGGLTALVGIILLAGEFVPGFSAIDKSVQILAYALLFGFAQQIFTQVLDQRAQRLVNNIPTKARSNAAAGSDQPAGSADGRAY</sequence>
<keyword evidence="1" id="KW-0812">Transmembrane</keyword>
<evidence type="ECO:0000313" key="3">
    <source>
        <dbReference type="Proteomes" id="UP000219612"/>
    </source>
</evidence>
<accession>A0A285K7V6</accession>
<organism evidence="2 3">
    <name type="scientific">Paractinoplanes atraurantiacus</name>
    <dbReference type="NCBI Taxonomy" id="1036182"/>
    <lineage>
        <taxon>Bacteria</taxon>
        <taxon>Bacillati</taxon>
        <taxon>Actinomycetota</taxon>
        <taxon>Actinomycetes</taxon>
        <taxon>Micromonosporales</taxon>
        <taxon>Micromonosporaceae</taxon>
        <taxon>Paractinoplanes</taxon>
    </lineage>
</organism>
<keyword evidence="3" id="KW-1185">Reference proteome</keyword>
<proteinExistence type="predicted"/>
<dbReference type="Proteomes" id="UP000219612">
    <property type="component" value="Unassembled WGS sequence"/>
</dbReference>
<gene>
    <name evidence="2" type="ORF">SAMN05421748_13399</name>
</gene>
<feature type="transmembrane region" description="Helical" evidence="1">
    <location>
        <begin position="200"/>
        <end position="222"/>
    </location>
</feature>
<protein>
    <submittedName>
        <fullName evidence="2">Uncharacterized protein</fullName>
    </submittedName>
</protein>
<feature type="transmembrane region" description="Helical" evidence="1">
    <location>
        <begin position="339"/>
        <end position="357"/>
    </location>
</feature>
<feature type="transmembrane region" description="Helical" evidence="1">
    <location>
        <begin position="308"/>
        <end position="327"/>
    </location>
</feature>
<reference evidence="2 3" key="1">
    <citation type="submission" date="2017-09" db="EMBL/GenBank/DDBJ databases">
        <authorList>
            <person name="Ehlers B."/>
            <person name="Leendertz F.H."/>
        </authorList>
    </citation>
    <scope>NUCLEOTIDE SEQUENCE [LARGE SCALE GENOMIC DNA]</scope>
    <source>
        <strain evidence="2 3">CGMCC 4.6857</strain>
    </source>
</reference>